<keyword evidence="1" id="KW-0472">Membrane</keyword>
<keyword evidence="1" id="KW-1133">Transmembrane helix</keyword>
<dbReference type="EMBL" id="CZCS02000007">
    <property type="protein sequence ID" value="VXD11845.1"/>
    <property type="molecule type" value="Genomic_DNA"/>
</dbReference>
<evidence type="ECO:0000313" key="2">
    <source>
        <dbReference type="EMBL" id="VXD11845.1"/>
    </source>
</evidence>
<feature type="transmembrane region" description="Helical" evidence="1">
    <location>
        <begin position="68"/>
        <end position="86"/>
    </location>
</feature>
<evidence type="ECO:0000256" key="1">
    <source>
        <dbReference type="SAM" id="Phobius"/>
    </source>
</evidence>
<dbReference type="AlphaFoldDB" id="A0A7Z9BMH1"/>
<sequence length="188" mass="21707">MKNLVNFLNIIKPTHPLDWRTFLLISIGIWAISLFVTNDDYNRNNLALLSLLSLTISIGIRTNDPPFVLGRVSLSPWITAALLCLIIHQKTGINRPDFAIKAWPIVAVCLVFIMEFIRDKFKIQSSPPLVRMGFLIVLLIHINFYCWIEFSIRAEKWLQRDPNILPNPETLQPNSVKMNPVFPSYFFL</sequence>
<evidence type="ECO:0000313" key="3">
    <source>
        <dbReference type="Proteomes" id="UP000182190"/>
    </source>
</evidence>
<keyword evidence="3" id="KW-1185">Reference proteome</keyword>
<dbReference type="Proteomes" id="UP000182190">
    <property type="component" value="Unassembled WGS sequence"/>
</dbReference>
<feature type="transmembrane region" description="Helical" evidence="1">
    <location>
        <begin position="20"/>
        <end position="38"/>
    </location>
</feature>
<evidence type="ECO:0008006" key="4">
    <source>
        <dbReference type="Google" id="ProtNLM"/>
    </source>
</evidence>
<protein>
    <recommendedName>
        <fullName evidence="4">DUF5357 domain-containing protein</fullName>
    </recommendedName>
</protein>
<comment type="caution">
    <text evidence="2">The sequence shown here is derived from an EMBL/GenBank/DDBJ whole genome shotgun (WGS) entry which is preliminary data.</text>
</comment>
<organism evidence="2 3">
    <name type="scientific">Planktothrix paucivesiculata PCC 9631</name>
    <dbReference type="NCBI Taxonomy" id="671071"/>
    <lineage>
        <taxon>Bacteria</taxon>
        <taxon>Bacillati</taxon>
        <taxon>Cyanobacteriota</taxon>
        <taxon>Cyanophyceae</taxon>
        <taxon>Oscillatoriophycideae</taxon>
        <taxon>Oscillatoriales</taxon>
        <taxon>Microcoleaceae</taxon>
        <taxon>Planktothrix</taxon>
    </lineage>
</organism>
<dbReference type="RefSeq" id="WP_083623471.1">
    <property type="nucleotide sequence ID" value="NZ_LR735026.1"/>
</dbReference>
<gene>
    <name evidence="2" type="ORF">PL9631_1040042</name>
</gene>
<feature type="transmembrane region" description="Helical" evidence="1">
    <location>
        <begin position="98"/>
        <end position="117"/>
    </location>
</feature>
<feature type="transmembrane region" description="Helical" evidence="1">
    <location>
        <begin position="45"/>
        <end position="62"/>
    </location>
</feature>
<proteinExistence type="predicted"/>
<name>A0A7Z9BMH1_9CYAN</name>
<dbReference type="InterPro" id="IPR020360">
    <property type="entry name" value="Uncharacterised_alr2393"/>
</dbReference>
<accession>A0A7Z9BMH1</accession>
<dbReference type="OrthoDB" id="527058at2"/>
<keyword evidence="1" id="KW-0812">Transmembrane</keyword>
<feature type="transmembrane region" description="Helical" evidence="1">
    <location>
        <begin position="129"/>
        <end position="148"/>
    </location>
</feature>
<reference evidence="2" key="1">
    <citation type="submission" date="2019-10" db="EMBL/GenBank/DDBJ databases">
        <authorList>
            <consortium name="Genoscope - CEA"/>
            <person name="William W."/>
        </authorList>
    </citation>
    <scope>NUCLEOTIDE SEQUENCE [LARGE SCALE GENOMIC DNA]</scope>
    <source>
        <strain evidence="2">BBR_PRJEB10994</strain>
    </source>
</reference>
<dbReference type="Pfam" id="PF17310">
    <property type="entry name" value="DUF5357"/>
    <property type="match status" value="1"/>
</dbReference>